<name>A0A5B7CZY3_PORTR</name>
<keyword evidence="2" id="KW-1185">Reference proteome</keyword>
<accession>A0A5B7CZY3</accession>
<sequence>MYAFLLLPFSVLSQRRDLRLTSGGASGLVVAEALDPKVVLHVLILGVETLSAGGQLGQLRVLQGCQIVPWRWFQTFVWGLRQCRVGGVEGLMGRESQSQLMWTRLRLSHSDSQSRAAIVSVPWFGGRHTPHSHRTHVWQVNGGCGPWALREGVGLRIDLVVLQSALFKCPQQCRTVMVPRAAPCLVSSAVPE</sequence>
<reference evidence="1 2" key="1">
    <citation type="submission" date="2019-05" db="EMBL/GenBank/DDBJ databases">
        <title>Another draft genome of Portunus trituberculatus and its Hox gene families provides insights of decapod evolution.</title>
        <authorList>
            <person name="Jeong J.-H."/>
            <person name="Song I."/>
            <person name="Kim S."/>
            <person name="Choi T."/>
            <person name="Kim D."/>
            <person name="Ryu S."/>
            <person name="Kim W."/>
        </authorList>
    </citation>
    <scope>NUCLEOTIDE SEQUENCE [LARGE SCALE GENOMIC DNA]</scope>
    <source>
        <tissue evidence="1">Muscle</tissue>
    </source>
</reference>
<evidence type="ECO:0000313" key="1">
    <source>
        <dbReference type="EMBL" id="MPC13013.1"/>
    </source>
</evidence>
<gene>
    <name evidence="1" type="ORF">E2C01_005730</name>
</gene>
<organism evidence="1 2">
    <name type="scientific">Portunus trituberculatus</name>
    <name type="common">Swimming crab</name>
    <name type="synonym">Neptunus trituberculatus</name>
    <dbReference type="NCBI Taxonomy" id="210409"/>
    <lineage>
        <taxon>Eukaryota</taxon>
        <taxon>Metazoa</taxon>
        <taxon>Ecdysozoa</taxon>
        <taxon>Arthropoda</taxon>
        <taxon>Crustacea</taxon>
        <taxon>Multicrustacea</taxon>
        <taxon>Malacostraca</taxon>
        <taxon>Eumalacostraca</taxon>
        <taxon>Eucarida</taxon>
        <taxon>Decapoda</taxon>
        <taxon>Pleocyemata</taxon>
        <taxon>Brachyura</taxon>
        <taxon>Eubrachyura</taxon>
        <taxon>Portunoidea</taxon>
        <taxon>Portunidae</taxon>
        <taxon>Portuninae</taxon>
        <taxon>Portunus</taxon>
    </lineage>
</organism>
<protein>
    <submittedName>
        <fullName evidence="1">Uncharacterized protein</fullName>
    </submittedName>
</protein>
<comment type="caution">
    <text evidence="1">The sequence shown here is derived from an EMBL/GenBank/DDBJ whole genome shotgun (WGS) entry which is preliminary data.</text>
</comment>
<proteinExistence type="predicted"/>
<dbReference type="EMBL" id="VSRR010000252">
    <property type="protein sequence ID" value="MPC13013.1"/>
    <property type="molecule type" value="Genomic_DNA"/>
</dbReference>
<dbReference type="AlphaFoldDB" id="A0A5B7CZY3"/>
<dbReference type="Proteomes" id="UP000324222">
    <property type="component" value="Unassembled WGS sequence"/>
</dbReference>
<evidence type="ECO:0000313" key="2">
    <source>
        <dbReference type="Proteomes" id="UP000324222"/>
    </source>
</evidence>